<dbReference type="PANTHER" id="PTHR11638:SF145">
    <property type="entry name" value="CLPA_B PROTEASE ATP BINDING SUBUNIT-RELATED"/>
    <property type="match status" value="1"/>
</dbReference>
<comment type="caution">
    <text evidence="9">The sequence shown here is derived from an EMBL/GenBank/DDBJ whole genome shotgun (WGS) entry which is preliminary data.</text>
</comment>
<dbReference type="PROSITE" id="PS51903">
    <property type="entry name" value="CLP_R"/>
    <property type="match status" value="1"/>
</dbReference>
<dbReference type="SUPFAM" id="SSF81923">
    <property type="entry name" value="Double Clp-N motif"/>
    <property type="match status" value="1"/>
</dbReference>
<evidence type="ECO:0000256" key="6">
    <source>
        <dbReference type="RuleBase" id="RU004432"/>
    </source>
</evidence>
<dbReference type="GO" id="GO:0005737">
    <property type="term" value="C:cytoplasm"/>
    <property type="evidence" value="ECO:0007669"/>
    <property type="project" value="TreeGrafter"/>
</dbReference>
<dbReference type="Gene3D" id="1.10.8.60">
    <property type="match status" value="2"/>
</dbReference>
<dbReference type="InterPro" id="IPR018368">
    <property type="entry name" value="ClpA/B_CS1"/>
</dbReference>
<evidence type="ECO:0000313" key="10">
    <source>
        <dbReference type="Proteomes" id="UP000217065"/>
    </source>
</evidence>
<dbReference type="RefSeq" id="WP_094942879.1">
    <property type="nucleotide sequence ID" value="NZ_NOKQ01000211.1"/>
</dbReference>
<accession>A0A264W4T5</accession>
<proteinExistence type="inferred from homology"/>
<dbReference type="InterPro" id="IPR028299">
    <property type="entry name" value="ClpA/B_CS2"/>
</dbReference>
<keyword evidence="10" id="KW-1185">Reference proteome</keyword>
<dbReference type="InterPro" id="IPR050130">
    <property type="entry name" value="ClpA_ClpB"/>
</dbReference>
<dbReference type="GO" id="GO:0016887">
    <property type="term" value="F:ATP hydrolysis activity"/>
    <property type="evidence" value="ECO:0007669"/>
    <property type="project" value="InterPro"/>
</dbReference>
<evidence type="ECO:0000256" key="2">
    <source>
        <dbReference type="ARBA" id="ARBA00022741"/>
    </source>
</evidence>
<dbReference type="EMBL" id="NOKQ01000211">
    <property type="protein sequence ID" value="OZS78057.1"/>
    <property type="molecule type" value="Genomic_DNA"/>
</dbReference>
<dbReference type="FunFam" id="3.40.50.300:FF:000010">
    <property type="entry name" value="Chaperone clpB 1, putative"/>
    <property type="match status" value="1"/>
</dbReference>
<dbReference type="Pfam" id="PF00004">
    <property type="entry name" value="AAA"/>
    <property type="match status" value="1"/>
</dbReference>
<evidence type="ECO:0000256" key="7">
    <source>
        <dbReference type="SAM" id="Coils"/>
    </source>
</evidence>
<keyword evidence="3 6" id="KW-0067">ATP-binding</keyword>
<dbReference type="SUPFAM" id="SSF52540">
    <property type="entry name" value="P-loop containing nucleoside triphosphate hydrolases"/>
    <property type="match status" value="2"/>
</dbReference>
<gene>
    <name evidence="9" type="ORF">CF394_08190</name>
</gene>
<dbReference type="OrthoDB" id="9803641at2"/>
<reference evidence="9 10" key="1">
    <citation type="submission" date="2017-07" db="EMBL/GenBank/DDBJ databases">
        <title>Tetzosporium hominis gen.nov. sp.nov.</title>
        <authorList>
            <person name="Tetz G."/>
            <person name="Tetz V."/>
        </authorList>
    </citation>
    <scope>NUCLEOTIDE SEQUENCE [LARGE SCALE GENOMIC DNA]</scope>
    <source>
        <strain evidence="9 10">VT-49</strain>
    </source>
</reference>
<dbReference type="InterPro" id="IPR027417">
    <property type="entry name" value="P-loop_NTPase"/>
</dbReference>
<keyword evidence="4 6" id="KW-0143">Chaperone</keyword>
<dbReference type="InterPro" id="IPR003593">
    <property type="entry name" value="AAA+_ATPase"/>
</dbReference>
<dbReference type="Gene3D" id="1.10.1780.10">
    <property type="entry name" value="Clp, N-terminal domain"/>
    <property type="match status" value="1"/>
</dbReference>
<dbReference type="Proteomes" id="UP000217065">
    <property type="component" value="Unassembled WGS sequence"/>
</dbReference>
<dbReference type="InterPro" id="IPR001270">
    <property type="entry name" value="ClpA/B"/>
</dbReference>
<evidence type="ECO:0000256" key="4">
    <source>
        <dbReference type="ARBA" id="ARBA00023186"/>
    </source>
</evidence>
<dbReference type="SMART" id="SM01086">
    <property type="entry name" value="ClpB_D2-small"/>
    <property type="match status" value="1"/>
</dbReference>
<keyword evidence="9" id="KW-0378">Hydrolase</keyword>
<organism evidence="9 10">
    <name type="scientific">Tetzosporium hominis</name>
    <dbReference type="NCBI Taxonomy" id="2020506"/>
    <lineage>
        <taxon>Bacteria</taxon>
        <taxon>Bacillati</taxon>
        <taxon>Bacillota</taxon>
        <taxon>Bacilli</taxon>
        <taxon>Bacillales</taxon>
        <taxon>Caryophanaceae</taxon>
        <taxon>Tetzosporium</taxon>
    </lineage>
</organism>
<feature type="coiled-coil region" evidence="7">
    <location>
        <begin position="509"/>
        <end position="555"/>
    </location>
</feature>
<evidence type="ECO:0000313" key="9">
    <source>
        <dbReference type="EMBL" id="OZS78057.1"/>
    </source>
</evidence>
<evidence type="ECO:0000256" key="1">
    <source>
        <dbReference type="ARBA" id="ARBA00022737"/>
    </source>
</evidence>
<dbReference type="PROSITE" id="PS00871">
    <property type="entry name" value="CLPAB_2"/>
    <property type="match status" value="1"/>
</dbReference>
<dbReference type="PRINTS" id="PR00300">
    <property type="entry name" value="CLPPROTEASEA"/>
</dbReference>
<dbReference type="AlphaFoldDB" id="A0A264W4T5"/>
<comment type="similarity">
    <text evidence="6">Belongs to the ClpA/ClpB family.</text>
</comment>
<feature type="domain" description="Clp R" evidence="8">
    <location>
        <begin position="100"/>
        <end position="240"/>
    </location>
</feature>
<dbReference type="Gene3D" id="3.40.50.300">
    <property type="entry name" value="P-loop containing nucleotide triphosphate hydrolases"/>
    <property type="match status" value="2"/>
</dbReference>
<evidence type="ECO:0000256" key="5">
    <source>
        <dbReference type="PROSITE-ProRule" id="PRU01251"/>
    </source>
</evidence>
<dbReference type="InterPro" id="IPR019489">
    <property type="entry name" value="Clp_ATPase_C"/>
</dbReference>
<dbReference type="InterPro" id="IPR003959">
    <property type="entry name" value="ATPase_AAA_core"/>
</dbReference>
<dbReference type="GO" id="GO:0005524">
    <property type="term" value="F:ATP binding"/>
    <property type="evidence" value="ECO:0007669"/>
    <property type="project" value="UniProtKB-KW"/>
</dbReference>
<dbReference type="PROSITE" id="PS00870">
    <property type="entry name" value="CLPAB_1"/>
    <property type="match status" value="1"/>
</dbReference>
<evidence type="ECO:0000259" key="8">
    <source>
        <dbReference type="PROSITE" id="PS51903"/>
    </source>
</evidence>
<dbReference type="InterPro" id="IPR004176">
    <property type="entry name" value="Clp_R_N"/>
</dbReference>
<dbReference type="Pfam" id="PF17871">
    <property type="entry name" value="AAA_lid_9"/>
    <property type="match status" value="1"/>
</dbReference>
<dbReference type="Pfam" id="PF10431">
    <property type="entry name" value="ClpB_D2-small"/>
    <property type="match status" value="1"/>
</dbReference>
<dbReference type="GO" id="GO:0008233">
    <property type="term" value="F:peptidase activity"/>
    <property type="evidence" value="ECO:0007669"/>
    <property type="project" value="UniProtKB-KW"/>
</dbReference>
<name>A0A264W4T5_9BACL</name>
<keyword evidence="9" id="KW-0645">Protease</keyword>
<dbReference type="Pfam" id="PF02861">
    <property type="entry name" value="Clp_N"/>
    <property type="match status" value="1"/>
</dbReference>
<dbReference type="Gene3D" id="4.10.860.10">
    <property type="entry name" value="UVR domain"/>
    <property type="match status" value="1"/>
</dbReference>
<protein>
    <submittedName>
        <fullName evidence="9">Clp protease ClpC</fullName>
    </submittedName>
</protein>
<evidence type="ECO:0000256" key="3">
    <source>
        <dbReference type="ARBA" id="ARBA00022840"/>
    </source>
</evidence>
<dbReference type="FunFam" id="3.40.50.300:FF:000025">
    <property type="entry name" value="ATP-dependent Clp protease subunit"/>
    <property type="match status" value="1"/>
</dbReference>
<dbReference type="CDD" id="cd00009">
    <property type="entry name" value="AAA"/>
    <property type="match status" value="1"/>
</dbReference>
<keyword evidence="7" id="KW-0175">Coiled coil</keyword>
<dbReference type="PANTHER" id="PTHR11638">
    <property type="entry name" value="ATP-DEPENDENT CLP PROTEASE"/>
    <property type="match status" value="1"/>
</dbReference>
<dbReference type="CDD" id="cd19499">
    <property type="entry name" value="RecA-like_ClpB_Hsp104-like"/>
    <property type="match status" value="1"/>
</dbReference>
<sequence>MATGRCDICGKPASTRVQANLNGQLRTMQLCEGHYQEFLQRNGLNISPIESLFGLRGTMLDNFFSSKLPFFNVDEEVSEESFYDETASGVAKRKRGSALTSRLSENAEEMLQKAGQYASEYNRSEIDTEHLLLALTDSEVVQSVFNQFKIKVDDLKRQIEAEAKRGEKLNEGDIGVSPRVKDALSRAFTASNDLGHAYVGPEHFLIGLSEEGEGLAANILRKYGLTPQSIRQQVSRVVGNGENEGSLSNVSNTPELEKFSRDLTKMAKEGKLDPVIGRAEEVETTIEILARRRKNNPVLIGDPGVGKTAIVEGLAQRIVDGEVPESLKDKRLVELDINAMVAGAKYRGEFEERTQKVLKEISENKDDLIMFIDEVHTIVGAGQGGGEGGLDIANVFKPMLARGELNLIGATTLNEYQKHIETDAALERRFQPVIIHETTPEQTIMILRGLRDTFEAYHKVTITEEAIISAVELSDRYIPSRFLPDKAIDLLDQAAARVKLIATSRPAEIQEIEAELQQLRREQDYVANRKQYDKASELTKVIEGKESELKKITEEWEAERGSGSTEVKPEHIAHVVSRLTGIPVNELTTEEKDKLLRMEEQLHQRLVGQEEAVNAVSDAVRLSRSGLREENKPVATFLFLGPTGVGKTELAKALSEVIYGDENALLRIDMSEYGERHAVARLVGAPPGYVGYDEGGQLTEKVRRSPYSVILLDEIEKAHPDVYNILLQVFDDGRLTDGKGRVVDFTNTIIIATSNLGSDIIRTRLNSESSSKQNYEEVKKEVMTVLASHFRPEFLNRIDEIIVFSALNKDQINEIVSLQLQRVAKNVSKQGITISFDQTLARHFTEEGYKPEFGARELKRVIRSELETKLAREILGGAIEKGDKILAKWDEQSQQIVFERTETNED</sequence>
<dbReference type="GO" id="GO:0034605">
    <property type="term" value="P:cellular response to heat"/>
    <property type="evidence" value="ECO:0007669"/>
    <property type="project" value="TreeGrafter"/>
</dbReference>
<dbReference type="InterPro" id="IPR041546">
    <property type="entry name" value="ClpA/ClpB_AAA_lid"/>
</dbReference>
<dbReference type="Pfam" id="PF07724">
    <property type="entry name" value="AAA_2"/>
    <property type="match status" value="1"/>
</dbReference>
<keyword evidence="1 5" id="KW-0677">Repeat</keyword>
<dbReference type="GO" id="GO:0006508">
    <property type="term" value="P:proteolysis"/>
    <property type="evidence" value="ECO:0007669"/>
    <property type="project" value="UniProtKB-KW"/>
</dbReference>
<dbReference type="InterPro" id="IPR036628">
    <property type="entry name" value="Clp_N_dom_sf"/>
</dbReference>
<dbReference type="SMART" id="SM00382">
    <property type="entry name" value="AAA"/>
    <property type="match status" value="2"/>
</dbReference>
<keyword evidence="2 6" id="KW-0547">Nucleotide-binding</keyword>